<dbReference type="RefSeq" id="WP_249321309.1">
    <property type="nucleotide sequence ID" value="NZ_CP060632.1"/>
</dbReference>
<sequence>MNKEFERCCTFLAEMMEKYGLEVLRDIAVELQFDPETWRDDAEGKRLRYETYAKRFLEWFKEAA</sequence>
<dbReference type="Proteomes" id="UP000515819">
    <property type="component" value="Chromosome"/>
</dbReference>
<evidence type="ECO:0000313" key="2">
    <source>
        <dbReference type="Proteomes" id="UP000515819"/>
    </source>
</evidence>
<reference evidence="1 2" key="1">
    <citation type="submission" date="2020-08" db="EMBL/GenBank/DDBJ databases">
        <authorList>
            <person name="Liu C."/>
            <person name="Sun Q."/>
        </authorList>
    </citation>
    <scope>NUCLEOTIDE SEQUENCE [LARGE SCALE GENOMIC DNA]</scope>
    <source>
        <strain evidence="1 2">NSJ-4</strain>
    </source>
</reference>
<name>A0A7G9FRF0_9FIRM</name>
<accession>A0A7G9FRF0</accession>
<dbReference type="AlphaFoldDB" id="A0A7G9FRF0"/>
<keyword evidence="2" id="KW-1185">Reference proteome</keyword>
<dbReference type="KEGG" id="wcp:H9Q76_13480"/>
<evidence type="ECO:0000313" key="1">
    <source>
        <dbReference type="EMBL" id="QNM01132.1"/>
    </source>
</evidence>
<proteinExistence type="predicted"/>
<protein>
    <submittedName>
        <fullName evidence="1">Uncharacterized protein</fullName>
    </submittedName>
</protein>
<gene>
    <name evidence="1" type="ORF">H9Q76_13480</name>
</gene>
<organism evidence="1 2">
    <name type="scientific">Wujia chipingensis</name>
    <dbReference type="NCBI Taxonomy" id="2763670"/>
    <lineage>
        <taxon>Bacteria</taxon>
        <taxon>Bacillati</taxon>
        <taxon>Bacillota</taxon>
        <taxon>Clostridia</taxon>
        <taxon>Lachnospirales</taxon>
        <taxon>Lachnospiraceae</taxon>
        <taxon>Wujia</taxon>
    </lineage>
</organism>
<dbReference type="EMBL" id="CP060632">
    <property type="protein sequence ID" value="QNM01132.1"/>
    <property type="molecule type" value="Genomic_DNA"/>
</dbReference>